<dbReference type="InterPro" id="IPR037523">
    <property type="entry name" value="VOC_core"/>
</dbReference>
<dbReference type="PROSITE" id="PS51819">
    <property type="entry name" value="VOC"/>
    <property type="match status" value="1"/>
</dbReference>
<dbReference type="InterPro" id="IPR029068">
    <property type="entry name" value="Glyas_Bleomycin-R_OHBP_Dase"/>
</dbReference>
<dbReference type="AlphaFoldDB" id="A0A975M541"/>
<feature type="domain" description="VOC" evidence="1">
    <location>
        <begin position="2"/>
        <end position="125"/>
    </location>
</feature>
<dbReference type="PANTHER" id="PTHR36437:SF2">
    <property type="entry name" value="GLYOXALASE_BLEOMYCIN RESISTANCE PROTEIN_DIOXYGENASE"/>
    <property type="match status" value="1"/>
</dbReference>
<dbReference type="InterPro" id="IPR004360">
    <property type="entry name" value="Glyas_Fos-R_dOase_dom"/>
</dbReference>
<dbReference type="Pfam" id="PF00903">
    <property type="entry name" value="Glyoxalase"/>
    <property type="match status" value="1"/>
</dbReference>
<dbReference type="SUPFAM" id="SSF54593">
    <property type="entry name" value="Glyoxalase/Bleomycin resistance protein/Dihydroxybiphenyl dioxygenase"/>
    <property type="match status" value="1"/>
</dbReference>
<dbReference type="RefSeq" id="WP_210227084.1">
    <property type="nucleotide sequence ID" value="NZ_CP076022.1"/>
</dbReference>
<evidence type="ECO:0000259" key="1">
    <source>
        <dbReference type="PROSITE" id="PS51819"/>
    </source>
</evidence>
<reference evidence="2 3" key="1">
    <citation type="submission" date="2021-05" db="EMBL/GenBank/DDBJ databases">
        <title>Novel species in genus Arthrobacter.</title>
        <authorList>
            <person name="Zhang G."/>
        </authorList>
    </citation>
    <scope>NUCLEOTIDE SEQUENCE [LARGE SCALE GENOMIC DNA]</scope>
    <source>
        <strain evidence="3">zg-ZUI227</strain>
    </source>
</reference>
<name>A0A975M541_9MICC</name>
<organism evidence="2 3">
    <name type="scientific">Arthrobacter jiangjiafuii</name>
    <dbReference type="NCBI Taxonomy" id="2817475"/>
    <lineage>
        <taxon>Bacteria</taxon>
        <taxon>Bacillati</taxon>
        <taxon>Actinomycetota</taxon>
        <taxon>Actinomycetes</taxon>
        <taxon>Micrococcales</taxon>
        <taxon>Micrococcaceae</taxon>
        <taxon>Arthrobacter</taxon>
    </lineage>
</organism>
<dbReference type="Gene3D" id="3.10.180.10">
    <property type="entry name" value="2,3-Dihydroxybiphenyl 1,2-Dioxygenase, domain 1"/>
    <property type="match status" value="1"/>
</dbReference>
<dbReference type="EMBL" id="CP076022">
    <property type="protein sequence ID" value="QWC10120.1"/>
    <property type="molecule type" value="Genomic_DNA"/>
</dbReference>
<accession>A0A975M541</accession>
<protein>
    <submittedName>
        <fullName evidence="2">VOC family protein</fullName>
    </submittedName>
</protein>
<evidence type="ECO:0000313" key="3">
    <source>
        <dbReference type="Proteomes" id="UP000676885"/>
    </source>
</evidence>
<dbReference type="PANTHER" id="PTHR36437">
    <property type="entry name" value="GLYOXALASE/BLEOMYCIN RESISTANCE PROTEIN/DIOXYGENASE"/>
    <property type="match status" value="1"/>
</dbReference>
<evidence type="ECO:0000313" key="2">
    <source>
        <dbReference type="EMBL" id="QWC10120.1"/>
    </source>
</evidence>
<dbReference type="Proteomes" id="UP000676885">
    <property type="component" value="Chromosome"/>
</dbReference>
<keyword evidence="3" id="KW-1185">Reference proteome</keyword>
<gene>
    <name evidence="2" type="ORF">KKR91_00150</name>
</gene>
<proteinExistence type="predicted"/>
<dbReference type="KEGG" id="ajg:KKR91_00150"/>
<sequence>MRVKMSSIHVIDPALAFDFYTTTLGFEPLMVMPDYNLFIVQAPNIPDGPGLLLEPSDHPAAQAYRSALYDEGMPAIVFGVDDVAAEMERLSALGVRFTGPPATDAMGTQAVFDDGCGNYIQLHQD</sequence>